<evidence type="ECO:0000313" key="16">
    <source>
        <dbReference type="RefSeq" id="XP_026058518.1"/>
    </source>
</evidence>
<dbReference type="GO" id="GO:0005886">
    <property type="term" value="C:plasma membrane"/>
    <property type="evidence" value="ECO:0007669"/>
    <property type="project" value="UniProtKB-SubCell"/>
</dbReference>
<dbReference type="InterPro" id="IPR001786">
    <property type="entry name" value="GPCR_3_mGluR4"/>
</dbReference>
<keyword evidence="4 13" id="KW-0812">Transmembrane</keyword>
<evidence type="ECO:0000256" key="11">
    <source>
        <dbReference type="ARBA" id="ARBA00023180"/>
    </source>
</evidence>
<dbReference type="Proteomes" id="UP000515129">
    <property type="component" value="Chromosome 25"/>
</dbReference>
<evidence type="ECO:0000256" key="6">
    <source>
        <dbReference type="ARBA" id="ARBA00022989"/>
    </source>
</evidence>
<dbReference type="AlphaFoldDB" id="A0A6P6JEV7"/>
<dbReference type="InterPro" id="IPR000162">
    <property type="entry name" value="GPCR_3_mtglu_rcpt"/>
</dbReference>
<protein>
    <submittedName>
        <fullName evidence="16">Glutamate receptor, metabotropic 8b</fullName>
    </submittedName>
</protein>
<dbReference type="CDD" id="cd06376">
    <property type="entry name" value="PBP1_mGluR_groupIII"/>
    <property type="match status" value="1"/>
</dbReference>
<feature type="transmembrane region" description="Helical" evidence="13">
    <location>
        <begin position="791"/>
        <end position="813"/>
    </location>
</feature>
<keyword evidence="5" id="KW-0732">Signal</keyword>
<keyword evidence="8 13" id="KW-0472">Membrane</keyword>
<evidence type="ECO:0000256" key="1">
    <source>
        <dbReference type="ARBA" id="ARBA00004651"/>
    </source>
</evidence>
<keyword evidence="9" id="KW-1015">Disulfide bond</keyword>
<organism evidence="15 16">
    <name type="scientific">Carassius auratus</name>
    <name type="common">Goldfish</name>
    <dbReference type="NCBI Taxonomy" id="7957"/>
    <lineage>
        <taxon>Eukaryota</taxon>
        <taxon>Metazoa</taxon>
        <taxon>Chordata</taxon>
        <taxon>Craniata</taxon>
        <taxon>Vertebrata</taxon>
        <taxon>Euteleostomi</taxon>
        <taxon>Actinopterygii</taxon>
        <taxon>Neopterygii</taxon>
        <taxon>Teleostei</taxon>
        <taxon>Ostariophysi</taxon>
        <taxon>Cypriniformes</taxon>
        <taxon>Cyprinidae</taxon>
        <taxon>Cyprininae</taxon>
        <taxon>Carassius</taxon>
    </lineage>
</organism>
<feature type="transmembrane region" description="Helical" evidence="13">
    <location>
        <begin position="833"/>
        <end position="855"/>
    </location>
</feature>
<dbReference type="InterPro" id="IPR000337">
    <property type="entry name" value="GPCR_3"/>
</dbReference>
<dbReference type="InterPro" id="IPR017979">
    <property type="entry name" value="GPCR_3_CS"/>
</dbReference>
<dbReference type="FunFam" id="3.40.50.2300:FF:000196">
    <property type="entry name" value="Glutamate metabotropic receptor 7"/>
    <property type="match status" value="1"/>
</dbReference>
<dbReference type="PROSITE" id="PS50259">
    <property type="entry name" value="G_PROTEIN_RECEP_F3_4"/>
    <property type="match status" value="1"/>
</dbReference>
<evidence type="ECO:0000256" key="3">
    <source>
        <dbReference type="ARBA" id="ARBA00022475"/>
    </source>
</evidence>
<evidence type="ECO:0000256" key="7">
    <source>
        <dbReference type="ARBA" id="ARBA00023040"/>
    </source>
</evidence>
<comment type="similarity">
    <text evidence="2">Belongs to the G-protein coupled receptor 3 family.</text>
</comment>
<evidence type="ECO:0000259" key="14">
    <source>
        <dbReference type="PROSITE" id="PS50259"/>
    </source>
</evidence>
<comment type="subcellular location">
    <subcellularLocation>
        <location evidence="1">Cell membrane</location>
        <topology evidence="1">Multi-pass membrane protein</topology>
    </subcellularLocation>
</comment>
<dbReference type="Gene3D" id="2.10.50.30">
    <property type="entry name" value="GPCR, family 3, nine cysteines domain"/>
    <property type="match status" value="1"/>
</dbReference>
<keyword evidence="15" id="KW-1185">Reference proteome</keyword>
<keyword evidence="12" id="KW-0807">Transducer</keyword>
<dbReference type="InterPro" id="IPR038550">
    <property type="entry name" value="GPCR_3_9-Cys_sf"/>
</dbReference>
<evidence type="ECO:0000256" key="12">
    <source>
        <dbReference type="ARBA" id="ARBA00023224"/>
    </source>
</evidence>
<dbReference type="InterPro" id="IPR028082">
    <property type="entry name" value="Peripla_BP_I"/>
</dbReference>
<gene>
    <name evidence="16" type="primary">grm8b</name>
</gene>
<dbReference type="RefSeq" id="XP_026058518.1">
    <property type="nucleotide sequence ID" value="XM_026202733.1"/>
</dbReference>
<keyword evidence="7" id="KW-0297">G-protein coupled receptor</keyword>
<dbReference type="OrthoDB" id="425344at2759"/>
<dbReference type="PANTHER" id="PTHR24060">
    <property type="entry name" value="METABOTROPIC GLUTAMATE RECEPTOR"/>
    <property type="match status" value="1"/>
</dbReference>
<name>A0A6P6JEV7_CARAU</name>
<keyword evidence="6 13" id="KW-1133">Transmembrane helix</keyword>
<evidence type="ECO:0000256" key="5">
    <source>
        <dbReference type="ARBA" id="ARBA00022729"/>
    </source>
</evidence>
<dbReference type="GO" id="GO:0004930">
    <property type="term" value="F:G protein-coupled receptor activity"/>
    <property type="evidence" value="ECO:0007669"/>
    <property type="project" value="UniProtKB-KW"/>
</dbReference>
<dbReference type="Pfam" id="PF07562">
    <property type="entry name" value="NCD3G"/>
    <property type="match status" value="1"/>
</dbReference>
<dbReference type="FunFam" id="3.40.50.2300:FF:000176">
    <property type="entry name" value="metabotropic glutamate receptor 7"/>
    <property type="match status" value="1"/>
</dbReference>
<evidence type="ECO:0000256" key="10">
    <source>
        <dbReference type="ARBA" id="ARBA00023170"/>
    </source>
</evidence>
<dbReference type="CTD" id="569768"/>
<dbReference type="FunFam" id="2.10.50.30:FF:000001">
    <property type="entry name" value="metabotropic glutamate receptor 1"/>
    <property type="match status" value="1"/>
</dbReference>
<reference evidence="16" key="1">
    <citation type="submission" date="2025-08" db="UniProtKB">
        <authorList>
            <consortium name="RefSeq"/>
        </authorList>
    </citation>
    <scope>IDENTIFICATION</scope>
    <source>
        <strain evidence="16">Wakin</strain>
        <tissue evidence="16">Muscle</tissue>
    </source>
</reference>
<dbReference type="Gene3D" id="3.40.50.2300">
    <property type="match status" value="2"/>
</dbReference>
<evidence type="ECO:0000313" key="15">
    <source>
        <dbReference type="Proteomes" id="UP000515129"/>
    </source>
</evidence>
<dbReference type="PROSITE" id="PS00979">
    <property type="entry name" value="G_PROTEIN_RECEP_F3_1"/>
    <property type="match status" value="1"/>
</dbReference>
<keyword evidence="11" id="KW-0325">Glycoprotein</keyword>
<dbReference type="InterPro" id="IPR050726">
    <property type="entry name" value="mGluR"/>
</dbReference>
<evidence type="ECO:0000256" key="4">
    <source>
        <dbReference type="ARBA" id="ARBA00022692"/>
    </source>
</evidence>
<dbReference type="Pfam" id="PF00003">
    <property type="entry name" value="7tm_3"/>
    <property type="match status" value="1"/>
</dbReference>
<dbReference type="PROSITE" id="PS00981">
    <property type="entry name" value="G_PROTEIN_RECEP_F3_3"/>
    <property type="match status" value="1"/>
</dbReference>
<dbReference type="Pfam" id="PF01094">
    <property type="entry name" value="ANF_receptor"/>
    <property type="match status" value="1"/>
</dbReference>
<keyword evidence="10 16" id="KW-0675">Receptor</keyword>
<proteinExistence type="inferred from homology"/>
<sequence>MLLVRLDPPYATMVNAFEWYGCILLLTGVVGSVSQRTDPLMPPAPEYAHSIRLDGDIILGGLFPVHARGERGAPCGELKKEKGIHRLEAMLFAIDLINKDPDLLPNVTLGARILDTCSRDTYALEQSLTFVQALIERDSTDVRCTSGEQPIFAKPDKIIGVIGAAASSVSIMVANILRLFKIPQISYASTAPELSDNTRYDFFSRVVPPDSYQAQAMLDIVTAMGWNYVSTLASEGNYGESGVEAFVQISRESGGVCIAQSLKIPREPRLGEFDKIVLRLLETPNARAIVMFANEDDIRRVLDAAKRNNQTGHFLWVGSDSWGSKISPVVQQESVAEGAITILPKRASIEAFDRYFKSRSLSNNRRNVWFAEFWEENFGCKLGMHGKRPGSPKKCTGLEKVGRDSTYEQEGKVQFVMDAVYAMAHALHRMHRDLCSGYPGLCPRMSNIDGKELLGYIRNVSFNGSAKTLVVFNENGDAPGRYDIYQYQITNRSAEYRIIGHWTDQLHLNMNAMQWASRDSSVPASVCSLPCQTGERKKVVKGVPCCWHCERCEGYHYQASEFTCQLCPYEQRPDQNRTGCQPIPIIKLEWHSPWAVVPVFIAILGILATTFVVVTFVRYNDTPIVRASGREMSYVLLTGIFLCYVTTFPMIAEPGVAVCSFRRIFLGLGMCFSYAALLTKTNRIHRIFEQGKQSVAAPRFISPASQLVITFSLISVQLMGVFVWFVSDPPHIVVDYGEQRTQDPENARGVLKCDISDLSLICSLGYSILLMVTCTVYAIKTRGVPETFNEAKPIGFTMYTTCIIWLAFIPIFFGTAQSAERMYIQTTTLTVSLSLSASVSLGMLYMPKVYIIILHPEQNVPKRKRSFKAIVTAATVTNKLSQLASERPNGEVKTELCESVDNSTPSTKTTYVSYTNHAI</sequence>
<dbReference type="InterPro" id="IPR017978">
    <property type="entry name" value="GPCR_3_C"/>
</dbReference>
<feature type="transmembrane region" description="Helical" evidence="13">
    <location>
        <begin position="663"/>
        <end position="679"/>
    </location>
</feature>
<feature type="transmembrane region" description="Helical" evidence="13">
    <location>
        <begin position="632"/>
        <end position="651"/>
    </location>
</feature>
<dbReference type="FunFam" id="3.40.50.2300:FF:000009">
    <property type="entry name" value="Glutamate receptor, metabotropic 4"/>
    <property type="match status" value="1"/>
</dbReference>
<dbReference type="PRINTS" id="PR01054">
    <property type="entry name" value="MTABOTROPC4R"/>
</dbReference>
<evidence type="ECO:0000256" key="9">
    <source>
        <dbReference type="ARBA" id="ARBA00023157"/>
    </source>
</evidence>
<feature type="transmembrane region" description="Helical" evidence="13">
    <location>
        <begin position="594"/>
        <end position="620"/>
    </location>
</feature>
<evidence type="ECO:0000256" key="13">
    <source>
        <dbReference type="SAM" id="Phobius"/>
    </source>
</evidence>
<keyword evidence="3" id="KW-1003">Cell membrane</keyword>
<feature type="domain" description="G-protein coupled receptors family 3 profile" evidence="14">
    <location>
        <begin position="594"/>
        <end position="868"/>
    </location>
</feature>
<dbReference type="KEGG" id="caua:113043387"/>
<dbReference type="SUPFAM" id="SSF53822">
    <property type="entry name" value="Periplasmic binding protein-like I"/>
    <property type="match status" value="1"/>
</dbReference>
<feature type="transmembrane region" description="Helical" evidence="13">
    <location>
        <begin position="758"/>
        <end position="779"/>
    </location>
</feature>
<evidence type="ECO:0000256" key="2">
    <source>
        <dbReference type="ARBA" id="ARBA00007242"/>
    </source>
</evidence>
<dbReference type="InterPro" id="IPR001828">
    <property type="entry name" value="ANF_lig-bd_rcpt"/>
</dbReference>
<dbReference type="InterPro" id="IPR011500">
    <property type="entry name" value="GPCR_3_9-Cys_dom"/>
</dbReference>
<accession>A0A6P6JEV7</accession>
<evidence type="ECO:0000256" key="8">
    <source>
        <dbReference type="ARBA" id="ARBA00023136"/>
    </source>
</evidence>
<dbReference type="PRINTS" id="PR00593">
    <property type="entry name" value="MTABOTROPICR"/>
</dbReference>
<dbReference type="PRINTS" id="PR00248">
    <property type="entry name" value="GPCRMGR"/>
</dbReference>